<dbReference type="InterPro" id="IPR011008">
    <property type="entry name" value="Dimeric_a/b-barrel"/>
</dbReference>
<evidence type="ECO:0000313" key="2">
    <source>
        <dbReference type="Proteomes" id="UP001500620"/>
    </source>
</evidence>
<keyword evidence="1" id="KW-0560">Oxidoreductase</keyword>
<dbReference type="GO" id="GO:0004497">
    <property type="term" value="F:monooxygenase activity"/>
    <property type="evidence" value="ECO:0007669"/>
    <property type="project" value="UniProtKB-KW"/>
</dbReference>
<dbReference type="RefSeq" id="WP_345140806.1">
    <property type="nucleotide sequence ID" value="NZ_BAABAT010000056.1"/>
</dbReference>
<keyword evidence="1" id="KW-0503">Monooxygenase</keyword>
<proteinExistence type="predicted"/>
<protein>
    <submittedName>
        <fullName evidence="1">Antibiotic biosynthesis monooxygenase</fullName>
    </submittedName>
</protein>
<gene>
    <name evidence="1" type="ORF">GCM10022255_101790</name>
</gene>
<name>A0ABP8DSQ8_9ACTN</name>
<sequence>MIARVWQGWAARGADAEAYQRHYETEVSDHLGRVPGFRGARLLRLDDGDEVRFTSITYFASMADVRGFAGDDPGAAVVEDAARRVLTRWDERVAHHDVAVQVSGGTVEA</sequence>
<dbReference type="Proteomes" id="UP001500620">
    <property type="component" value="Unassembled WGS sequence"/>
</dbReference>
<accession>A0ABP8DSQ8</accession>
<dbReference type="SUPFAM" id="SSF54909">
    <property type="entry name" value="Dimeric alpha+beta barrel"/>
    <property type="match status" value="1"/>
</dbReference>
<organism evidence="1 2">
    <name type="scientific">Dactylosporangium darangshiense</name>
    <dbReference type="NCBI Taxonomy" id="579108"/>
    <lineage>
        <taxon>Bacteria</taxon>
        <taxon>Bacillati</taxon>
        <taxon>Actinomycetota</taxon>
        <taxon>Actinomycetes</taxon>
        <taxon>Micromonosporales</taxon>
        <taxon>Micromonosporaceae</taxon>
        <taxon>Dactylosporangium</taxon>
    </lineage>
</organism>
<evidence type="ECO:0000313" key="1">
    <source>
        <dbReference type="EMBL" id="GAA4262822.1"/>
    </source>
</evidence>
<comment type="caution">
    <text evidence="1">The sequence shown here is derived from an EMBL/GenBank/DDBJ whole genome shotgun (WGS) entry which is preliminary data.</text>
</comment>
<keyword evidence="2" id="KW-1185">Reference proteome</keyword>
<dbReference type="EMBL" id="BAABAT010000056">
    <property type="protein sequence ID" value="GAA4262822.1"/>
    <property type="molecule type" value="Genomic_DNA"/>
</dbReference>
<dbReference type="Gene3D" id="3.30.70.100">
    <property type="match status" value="1"/>
</dbReference>
<reference evidence="2" key="1">
    <citation type="journal article" date="2019" name="Int. J. Syst. Evol. Microbiol.">
        <title>The Global Catalogue of Microorganisms (GCM) 10K type strain sequencing project: providing services to taxonomists for standard genome sequencing and annotation.</title>
        <authorList>
            <consortium name="The Broad Institute Genomics Platform"/>
            <consortium name="The Broad Institute Genome Sequencing Center for Infectious Disease"/>
            <person name="Wu L."/>
            <person name="Ma J."/>
        </authorList>
    </citation>
    <scope>NUCLEOTIDE SEQUENCE [LARGE SCALE GENOMIC DNA]</scope>
    <source>
        <strain evidence="2">JCM 17441</strain>
    </source>
</reference>